<dbReference type="InterPro" id="IPR035418">
    <property type="entry name" value="AraC-bd_2"/>
</dbReference>
<dbReference type="PRINTS" id="PR00032">
    <property type="entry name" value="HTHARAC"/>
</dbReference>
<feature type="domain" description="HTH araC/xylS-type" evidence="4">
    <location>
        <begin position="161"/>
        <end position="262"/>
    </location>
</feature>
<dbReference type="GO" id="GO:0043565">
    <property type="term" value="F:sequence-specific DNA binding"/>
    <property type="evidence" value="ECO:0007669"/>
    <property type="project" value="InterPro"/>
</dbReference>
<gene>
    <name evidence="5" type="ORF">H0H10_03345</name>
</gene>
<dbReference type="Proteomes" id="UP000621210">
    <property type="component" value="Unassembled WGS sequence"/>
</dbReference>
<dbReference type="SUPFAM" id="SSF46689">
    <property type="entry name" value="Homeodomain-like"/>
    <property type="match status" value="1"/>
</dbReference>
<dbReference type="AlphaFoldDB" id="A0A926QP67"/>
<evidence type="ECO:0000259" key="4">
    <source>
        <dbReference type="PROSITE" id="PS01124"/>
    </source>
</evidence>
<accession>A0A926QP67</accession>
<keyword evidence="6" id="KW-1185">Reference proteome</keyword>
<evidence type="ECO:0000313" key="5">
    <source>
        <dbReference type="EMBL" id="MBD0418210.1"/>
    </source>
</evidence>
<dbReference type="GO" id="GO:0003700">
    <property type="term" value="F:DNA-binding transcription factor activity"/>
    <property type="evidence" value="ECO:0007669"/>
    <property type="project" value="InterPro"/>
</dbReference>
<evidence type="ECO:0000256" key="1">
    <source>
        <dbReference type="ARBA" id="ARBA00023015"/>
    </source>
</evidence>
<keyword evidence="3" id="KW-0804">Transcription</keyword>
<dbReference type="InterPro" id="IPR050204">
    <property type="entry name" value="AraC_XylS_family_regulators"/>
</dbReference>
<dbReference type="InterPro" id="IPR018060">
    <property type="entry name" value="HTH_AraC"/>
</dbReference>
<proteinExistence type="predicted"/>
<dbReference type="InterPro" id="IPR020449">
    <property type="entry name" value="Tscrpt_reg_AraC-type_HTH"/>
</dbReference>
<protein>
    <submittedName>
        <fullName evidence="5">AraC family transcriptional regulator</fullName>
    </submittedName>
</protein>
<dbReference type="PANTHER" id="PTHR46796:SF6">
    <property type="entry name" value="ARAC SUBFAMILY"/>
    <property type="match status" value="1"/>
</dbReference>
<dbReference type="RefSeq" id="WP_188179271.1">
    <property type="nucleotide sequence ID" value="NZ_JACVQF010000111.1"/>
</dbReference>
<dbReference type="SMART" id="SM00342">
    <property type="entry name" value="HTH_ARAC"/>
    <property type="match status" value="1"/>
</dbReference>
<reference evidence="5" key="1">
    <citation type="submission" date="2020-09" db="EMBL/GenBank/DDBJ databases">
        <title>Streptomyces grisecoloratus sp. nov., isolated from cotton soil.</title>
        <authorList>
            <person name="Xing L."/>
        </authorList>
    </citation>
    <scope>NUCLEOTIDE SEQUENCE</scope>
    <source>
        <strain evidence="5">TRM S81-3</strain>
    </source>
</reference>
<dbReference type="EMBL" id="JACVQF010000111">
    <property type="protein sequence ID" value="MBD0418210.1"/>
    <property type="molecule type" value="Genomic_DNA"/>
</dbReference>
<sequence>MTTLSGRIHTVSPLPTLRDEEFFSLALAAADSVLITRDGDEVPLRAGDLVFCDPGQQRSPRFSEDCQVTFFRLPRRYLALSEADWDRVTGMTVRGSEGLGALVSDFLVALAAGVEGHGPKVIHQLTRTAVDLLVVLVMEILHAEPQGGTLRVTQARGEMLARVRNYIEKHLADPDLSPQSIARANHISVRYLHKLFQYGGTTVSQWVLQRRLDSCRHELSRTPNRRITVAAVAHRWGFVSPAHFSRTFRAAYGLTPSQWQALSSP</sequence>
<evidence type="ECO:0000256" key="2">
    <source>
        <dbReference type="ARBA" id="ARBA00023125"/>
    </source>
</evidence>
<dbReference type="Pfam" id="PF14525">
    <property type="entry name" value="AraC_binding_2"/>
    <property type="match status" value="1"/>
</dbReference>
<evidence type="ECO:0000313" key="6">
    <source>
        <dbReference type="Proteomes" id="UP000621210"/>
    </source>
</evidence>
<keyword evidence="1" id="KW-0805">Transcription regulation</keyword>
<reference evidence="5" key="2">
    <citation type="submission" date="2020-09" db="EMBL/GenBank/DDBJ databases">
        <authorList>
            <person name="Luo X."/>
        </authorList>
    </citation>
    <scope>NUCLEOTIDE SEQUENCE</scope>
    <source>
        <strain evidence="5">TRM S81-3</strain>
    </source>
</reference>
<keyword evidence="2" id="KW-0238">DNA-binding</keyword>
<comment type="caution">
    <text evidence="5">The sequence shown here is derived from an EMBL/GenBank/DDBJ whole genome shotgun (WGS) entry which is preliminary data.</text>
</comment>
<dbReference type="InterPro" id="IPR009057">
    <property type="entry name" value="Homeodomain-like_sf"/>
</dbReference>
<organism evidence="5 6">
    <name type="scientific">Streptomyces griseicoloratus</name>
    <dbReference type="NCBI Taxonomy" id="2752516"/>
    <lineage>
        <taxon>Bacteria</taxon>
        <taxon>Bacillati</taxon>
        <taxon>Actinomycetota</taxon>
        <taxon>Actinomycetes</taxon>
        <taxon>Kitasatosporales</taxon>
        <taxon>Streptomycetaceae</taxon>
        <taxon>Streptomyces</taxon>
    </lineage>
</organism>
<dbReference type="PROSITE" id="PS01124">
    <property type="entry name" value="HTH_ARAC_FAMILY_2"/>
    <property type="match status" value="1"/>
</dbReference>
<evidence type="ECO:0000256" key="3">
    <source>
        <dbReference type="ARBA" id="ARBA00023163"/>
    </source>
</evidence>
<dbReference type="Gene3D" id="1.10.10.60">
    <property type="entry name" value="Homeodomain-like"/>
    <property type="match status" value="1"/>
</dbReference>
<name>A0A926QP67_9ACTN</name>
<dbReference type="Pfam" id="PF12833">
    <property type="entry name" value="HTH_18"/>
    <property type="match status" value="1"/>
</dbReference>
<dbReference type="PANTHER" id="PTHR46796">
    <property type="entry name" value="HTH-TYPE TRANSCRIPTIONAL ACTIVATOR RHAS-RELATED"/>
    <property type="match status" value="1"/>
</dbReference>